<feature type="transmembrane region" description="Helical" evidence="14">
    <location>
        <begin position="425"/>
        <end position="444"/>
    </location>
</feature>
<feature type="transmembrane region" description="Helical" evidence="14">
    <location>
        <begin position="400"/>
        <end position="418"/>
    </location>
</feature>
<keyword evidence="16" id="KW-1185">Reference proteome</keyword>
<keyword evidence="7 14" id="KW-1133">Transmembrane helix</keyword>
<dbReference type="Gene3D" id="1.20.1730.10">
    <property type="entry name" value="Sodium/glucose cotransporter"/>
    <property type="match status" value="1"/>
</dbReference>
<comment type="function">
    <text evidence="14">Catalyzes the sodium-dependent uptake of extracellular L-proline.</text>
</comment>
<feature type="transmembrane region" description="Helical" evidence="14">
    <location>
        <begin position="374"/>
        <end position="394"/>
    </location>
</feature>
<comment type="subcellular location">
    <subcellularLocation>
        <location evidence="1 14">Cell membrane</location>
        <topology evidence="1 14">Multi-pass membrane protein</topology>
    </subcellularLocation>
</comment>
<evidence type="ECO:0000256" key="12">
    <source>
        <dbReference type="ARBA" id="ARBA00033708"/>
    </source>
</evidence>
<keyword evidence="5 14" id="KW-0812">Transmembrane</keyword>
<evidence type="ECO:0000256" key="7">
    <source>
        <dbReference type="ARBA" id="ARBA00022989"/>
    </source>
</evidence>
<feature type="transmembrane region" description="Helical" evidence="14">
    <location>
        <begin position="189"/>
        <end position="206"/>
    </location>
</feature>
<sequence>MNTIIAVEFVLYCLVILGIGFYFSRTDINHSSFLLGGKKLPGWTLAFSERATGESAWLLLGYTGFVFTTGLSGIWVAAGIALGIVFAWLFLAKKFMIERDKYDVLTLPDYLAVRFGAHANLIRWLATILISSFLMFYISAQMAGAGKMLFTTFGLNQTTGIILATVVIIVIAFTGGFISVVWTDMIQSIMMLITLVALPIVALFYINANDLSITTALTDAGNTHDAWFGGATGFAIGVLFFNNFSWFFGFLGGQPQLSARFMALKNEKEANTASIVAIIWTILAYGGAFMIGITAITIYSQGSFGDVETILPFMVMELMPPWIAGLLLSGILAAIITTADSQLLVVTSSVSEDILHKALGLNLSEKQLVRASRIVIVVCGLIGMVIALVSESLLYLVVSWAWAGVGCTLSPAIILTFFWKRYSGIGVVATIISGFVFTALWISTPLDTIITSRFTTFFIAAFFGIVFSLIFPDAKSSAKTSSKDAVI</sequence>
<protein>
    <recommendedName>
        <fullName evidence="14">Sodium/proline symporter</fullName>
    </recommendedName>
    <alternativeName>
        <fullName evidence="14">Proline permease</fullName>
    </alternativeName>
</protein>
<comment type="caution">
    <text evidence="15">The sequence shown here is derived from an EMBL/GenBank/DDBJ whole genome shotgun (WGS) entry which is preliminary data.</text>
</comment>
<evidence type="ECO:0000256" key="5">
    <source>
        <dbReference type="ARBA" id="ARBA00022692"/>
    </source>
</evidence>
<feature type="transmembrane region" description="Helical" evidence="14">
    <location>
        <begin position="272"/>
        <end position="299"/>
    </location>
</feature>
<keyword evidence="11 14" id="KW-0739">Sodium transport</keyword>
<evidence type="ECO:0000313" key="15">
    <source>
        <dbReference type="EMBL" id="MFD1019233.1"/>
    </source>
</evidence>
<evidence type="ECO:0000256" key="9">
    <source>
        <dbReference type="ARBA" id="ARBA00023065"/>
    </source>
</evidence>
<dbReference type="InterPro" id="IPR050277">
    <property type="entry name" value="Sodium:Solute_Symporter"/>
</dbReference>
<evidence type="ECO:0000256" key="8">
    <source>
        <dbReference type="ARBA" id="ARBA00023053"/>
    </source>
</evidence>
<feature type="transmembrane region" description="Helical" evidence="14">
    <location>
        <begin position="450"/>
        <end position="471"/>
    </location>
</feature>
<dbReference type="NCBIfam" id="TIGR00813">
    <property type="entry name" value="sss"/>
    <property type="match status" value="1"/>
</dbReference>
<dbReference type="CDD" id="cd11475">
    <property type="entry name" value="SLC5sbd_PutP"/>
    <property type="match status" value="1"/>
</dbReference>
<keyword evidence="9 14" id="KW-0406">Ion transport</keyword>
<dbReference type="Proteomes" id="UP001596990">
    <property type="component" value="Unassembled WGS sequence"/>
</dbReference>
<feature type="transmembrane region" description="Helical" evidence="14">
    <location>
        <begin position="121"/>
        <end position="140"/>
    </location>
</feature>
<organism evidence="15 16">
    <name type="scientific">Thalassobacillus hwangdonensis</name>
    <dbReference type="NCBI Taxonomy" id="546108"/>
    <lineage>
        <taxon>Bacteria</taxon>
        <taxon>Bacillati</taxon>
        <taxon>Bacillota</taxon>
        <taxon>Bacilli</taxon>
        <taxon>Bacillales</taxon>
        <taxon>Bacillaceae</taxon>
        <taxon>Thalassobacillus</taxon>
    </lineage>
</organism>
<keyword evidence="3 14" id="KW-0813">Transport</keyword>
<feature type="transmembrane region" description="Helical" evidence="14">
    <location>
        <begin position="319"/>
        <end position="339"/>
    </location>
</feature>
<feature type="transmembrane region" description="Helical" evidence="14">
    <location>
        <begin position="65"/>
        <end position="91"/>
    </location>
</feature>
<evidence type="ECO:0000256" key="6">
    <source>
        <dbReference type="ARBA" id="ARBA00022847"/>
    </source>
</evidence>
<feature type="transmembrane region" description="Helical" evidence="14">
    <location>
        <begin position="160"/>
        <end position="182"/>
    </location>
</feature>
<keyword evidence="10 14" id="KW-0472">Membrane</keyword>
<dbReference type="PANTHER" id="PTHR48086:SF3">
    <property type="entry name" value="SODIUM_PROLINE SYMPORTER"/>
    <property type="match status" value="1"/>
</dbReference>
<gene>
    <name evidence="15" type="ORF">ACFQ2J_08505</name>
</gene>
<dbReference type="PANTHER" id="PTHR48086">
    <property type="entry name" value="SODIUM/PROLINE SYMPORTER-RELATED"/>
    <property type="match status" value="1"/>
</dbReference>
<evidence type="ECO:0000256" key="2">
    <source>
        <dbReference type="ARBA" id="ARBA00006434"/>
    </source>
</evidence>
<dbReference type="RefSeq" id="WP_386058732.1">
    <property type="nucleotide sequence ID" value="NZ_JBHTKL010000002.1"/>
</dbReference>
<dbReference type="EMBL" id="JBHTKL010000002">
    <property type="protein sequence ID" value="MFD1019233.1"/>
    <property type="molecule type" value="Genomic_DNA"/>
</dbReference>
<dbReference type="InterPro" id="IPR038377">
    <property type="entry name" value="Na/Glc_symporter_sf"/>
</dbReference>
<keyword evidence="8 14" id="KW-0915">Sodium</keyword>
<keyword evidence="6 14" id="KW-0769">Symport</keyword>
<evidence type="ECO:0000256" key="14">
    <source>
        <dbReference type="RuleBase" id="RU366012"/>
    </source>
</evidence>
<feature type="transmembrane region" description="Helical" evidence="14">
    <location>
        <begin position="5"/>
        <end position="24"/>
    </location>
</feature>
<reference evidence="16" key="1">
    <citation type="journal article" date="2019" name="Int. J. Syst. Evol. Microbiol.">
        <title>The Global Catalogue of Microorganisms (GCM) 10K type strain sequencing project: providing services to taxonomists for standard genome sequencing and annotation.</title>
        <authorList>
            <consortium name="The Broad Institute Genomics Platform"/>
            <consortium name="The Broad Institute Genome Sequencing Center for Infectious Disease"/>
            <person name="Wu L."/>
            <person name="Ma J."/>
        </authorList>
    </citation>
    <scope>NUCLEOTIDE SEQUENCE [LARGE SCALE GENOMIC DNA]</scope>
    <source>
        <strain evidence="16">CCUG 56607</strain>
    </source>
</reference>
<evidence type="ECO:0000256" key="4">
    <source>
        <dbReference type="ARBA" id="ARBA00022475"/>
    </source>
</evidence>
<evidence type="ECO:0000256" key="13">
    <source>
        <dbReference type="RuleBase" id="RU362091"/>
    </source>
</evidence>
<accession>A0ABW3L2A0</accession>
<name>A0ABW3L2A0_9BACI</name>
<keyword evidence="14" id="KW-0029">Amino-acid transport</keyword>
<evidence type="ECO:0000313" key="16">
    <source>
        <dbReference type="Proteomes" id="UP001596990"/>
    </source>
</evidence>
<evidence type="ECO:0000256" key="11">
    <source>
        <dbReference type="ARBA" id="ARBA00023201"/>
    </source>
</evidence>
<dbReference type="PROSITE" id="PS50283">
    <property type="entry name" value="NA_SOLUT_SYMP_3"/>
    <property type="match status" value="1"/>
</dbReference>
<feature type="transmembrane region" description="Helical" evidence="14">
    <location>
        <begin position="226"/>
        <end position="251"/>
    </location>
</feature>
<dbReference type="InterPro" id="IPR001734">
    <property type="entry name" value="Na/solute_symporter"/>
</dbReference>
<proteinExistence type="inferred from homology"/>
<evidence type="ECO:0000256" key="3">
    <source>
        <dbReference type="ARBA" id="ARBA00022448"/>
    </source>
</evidence>
<dbReference type="InterPro" id="IPR011851">
    <property type="entry name" value="Na/Pro_symporter"/>
</dbReference>
<comment type="catalytic activity">
    <reaction evidence="12">
        <text>L-proline(in) + Na(+)(in) = L-proline(out) + Na(+)(out)</text>
        <dbReference type="Rhea" id="RHEA:28967"/>
        <dbReference type="ChEBI" id="CHEBI:29101"/>
        <dbReference type="ChEBI" id="CHEBI:60039"/>
    </reaction>
</comment>
<dbReference type="Pfam" id="PF00474">
    <property type="entry name" value="SSF"/>
    <property type="match status" value="1"/>
</dbReference>
<keyword evidence="4 14" id="KW-1003">Cell membrane</keyword>
<comment type="similarity">
    <text evidence="2 13">Belongs to the sodium:solute symporter (SSF) (TC 2.A.21) family.</text>
</comment>
<evidence type="ECO:0000256" key="10">
    <source>
        <dbReference type="ARBA" id="ARBA00023136"/>
    </source>
</evidence>
<evidence type="ECO:0000256" key="1">
    <source>
        <dbReference type="ARBA" id="ARBA00004651"/>
    </source>
</evidence>